<accession>A0A554LMT1</accession>
<proteinExistence type="predicted"/>
<dbReference type="Pfam" id="PF12647">
    <property type="entry name" value="RNHCP"/>
    <property type="match status" value="1"/>
</dbReference>
<dbReference type="Proteomes" id="UP000316495">
    <property type="component" value="Unassembled WGS sequence"/>
</dbReference>
<name>A0A554LMT1_9BACT</name>
<evidence type="ECO:0000259" key="1">
    <source>
        <dbReference type="Pfam" id="PF12647"/>
    </source>
</evidence>
<evidence type="ECO:0000313" key="3">
    <source>
        <dbReference type="Proteomes" id="UP000316495"/>
    </source>
</evidence>
<evidence type="ECO:0000313" key="2">
    <source>
        <dbReference type="EMBL" id="TSC94205.1"/>
    </source>
</evidence>
<comment type="caution">
    <text evidence="2">The sequence shown here is derived from an EMBL/GenBank/DDBJ whole genome shotgun (WGS) entry which is preliminary data.</text>
</comment>
<feature type="domain" description="RNHCP" evidence="1">
    <location>
        <begin position="11"/>
        <end position="93"/>
    </location>
</feature>
<dbReference type="AlphaFoldDB" id="A0A554LMT1"/>
<organism evidence="2 3">
    <name type="scientific">Candidatus Berkelbacteria bacterium Athens1014_28</name>
    <dbReference type="NCBI Taxonomy" id="2017145"/>
    <lineage>
        <taxon>Bacteria</taxon>
        <taxon>Candidatus Berkelbacteria</taxon>
    </lineage>
</organism>
<dbReference type="EMBL" id="VMGN01000019">
    <property type="protein sequence ID" value="TSC94205.1"/>
    <property type="molecule type" value="Genomic_DNA"/>
</dbReference>
<gene>
    <name evidence="2" type="ORF">Athens101428_403</name>
</gene>
<protein>
    <recommendedName>
        <fullName evidence="1">RNHCP domain-containing protein</fullName>
    </recommendedName>
</protein>
<reference evidence="2 3" key="1">
    <citation type="submission" date="2017-07" db="EMBL/GenBank/DDBJ databases">
        <title>Mechanisms for carbon and nitrogen cycling indicate functional differentiation within the Candidate Phyla Radiation.</title>
        <authorList>
            <person name="Danczak R.E."/>
            <person name="Johnston M.D."/>
            <person name="Kenah C."/>
            <person name="Slattery M."/>
            <person name="Wrighton K.C."/>
            <person name="Wilkins M.J."/>
        </authorList>
    </citation>
    <scope>NUCLEOTIDE SEQUENCE [LARGE SCALE GENOMIC DNA]</scope>
    <source>
        <strain evidence="2">Athens1014_28</strain>
    </source>
</reference>
<dbReference type="InterPro" id="IPR024439">
    <property type="entry name" value="RNHCP"/>
</dbReference>
<sequence>MDNKKFQRNIEDFVCGNCGAQIEGNGYTNHCPFCLWSKHVDKNPGDREEKCHGMMKPVSIQMKNGKQIIIHKCQKCGFEKSNKVSKTDNFEKILELMKGNFNS</sequence>